<feature type="domain" description="C-type lectin" evidence="3">
    <location>
        <begin position="25"/>
        <end position="135"/>
    </location>
</feature>
<feature type="chain" id="PRO_5035861390" description="C-type lectin domain-containing protein" evidence="2">
    <location>
        <begin position="23"/>
        <end position="244"/>
    </location>
</feature>
<dbReference type="SUPFAM" id="SSF56436">
    <property type="entry name" value="C-type lectin-like"/>
    <property type="match status" value="2"/>
</dbReference>
<feature type="signal peptide" evidence="2">
    <location>
        <begin position="1"/>
        <end position="22"/>
    </location>
</feature>
<dbReference type="AlphaFoldDB" id="A0A8T0BKD0"/>
<dbReference type="Pfam" id="PF00059">
    <property type="entry name" value="Lectin_C"/>
    <property type="match status" value="2"/>
</dbReference>
<evidence type="ECO:0000313" key="4">
    <source>
        <dbReference type="EMBL" id="KAF7705946.1"/>
    </source>
</evidence>
<gene>
    <name evidence="4" type="ORF">HF521_019200</name>
</gene>
<dbReference type="PROSITE" id="PS00615">
    <property type="entry name" value="C_TYPE_LECTIN_1"/>
    <property type="match status" value="2"/>
</dbReference>
<dbReference type="SMART" id="SM00034">
    <property type="entry name" value="CLECT"/>
    <property type="match status" value="2"/>
</dbReference>
<keyword evidence="2" id="KW-0732">Signal</keyword>
<protein>
    <recommendedName>
        <fullName evidence="3">C-type lectin domain-containing protein</fullName>
    </recommendedName>
</protein>
<dbReference type="PROSITE" id="PS50041">
    <property type="entry name" value="C_TYPE_LECTIN_2"/>
    <property type="match status" value="2"/>
</dbReference>
<evidence type="ECO:0000259" key="3">
    <source>
        <dbReference type="PROSITE" id="PS50041"/>
    </source>
</evidence>
<dbReference type="PANTHER" id="PTHR45784">
    <property type="entry name" value="C-TYPE LECTIN DOMAIN FAMILY 20 MEMBER A-RELATED"/>
    <property type="match status" value="1"/>
</dbReference>
<dbReference type="InterPro" id="IPR018378">
    <property type="entry name" value="C-type_lectin_CS"/>
</dbReference>
<dbReference type="InterPro" id="IPR016187">
    <property type="entry name" value="CTDL_fold"/>
</dbReference>
<comment type="caution">
    <text evidence="4">The sequence shown here is derived from an EMBL/GenBank/DDBJ whole genome shotgun (WGS) entry which is preliminary data.</text>
</comment>
<name>A0A8T0BKD0_SILME</name>
<dbReference type="CDD" id="cd00037">
    <property type="entry name" value="CLECT"/>
    <property type="match status" value="2"/>
</dbReference>
<dbReference type="Gene3D" id="3.10.100.10">
    <property type="entry name" value="Mannose-Binding Protein A, subunit A"/>
    <property type="match status" value="2"/>
</dbReference>
<dbReference type="InterPro" id="IPR001304">
    <property type="entry name" value="C-type_lectin-like"/>
</dbReference>
<evidence type="ECO:0000313" key="5">
    <source>
        <dbReference type="Proteomes" id="UP000606274"/>
    </source>
</evidence>
<proteinExistence type="predicted"/>
<evidence type="ECO:0000256" key="1">
    <source>
        <dbReference type="ARBA" id="ARBA00023157"/>
    </source>
</evidence>
<reference evidence="4" key="1">
    <citation type="submission" date="2020-08" db="EMBL/GenBank/DDBJ databases">
        <title>Chromosome-level assembly of Southern catfish (Silurus meridionalis) provides insights into visual adaptation to the nocturnal and benthic lifestyles.</title>
        <authorList>
            <person name="Zhang Y."/>
            <person name="Wang D."/>
            <person name="Peng Z."/>
        </authorList>
    </citation>
    <scope>NUCLEOTIDE SEQUENCE</scope>
    <source>
        <strain evidence="4">SWU-2019-XX</strain>
        <tissue evidence="4">Muscle</tissue>
    </source>
</reference>
<evidence type="ECO:0000256" key="2">
    <source>
        <dbReference type="SAM" id="SignalP"/>
    </source>
</evidence>
<keyword evidence="5" id="KW-1185">Reference proteome</keyword>
<dbReference type="EMBL" id="JABFDY010000006">
    <property type="protein sequence ID" value="KAF7705946.1"/>
    <property type="molecule type" value="Genomic_DNA"/>
</dbReference>
<organism evidence="4 5">
    <name type="scientific">Silurus meridionalis</name>
    <name type="common">Southern catfish</name>
    <name type="synonym">Silurus soldatovi meridionalis</name>
    <dbReference type="NCBI Taxonomy" id="175797"/>
    <lineage>
        <taxon>Eukaryota</taxon>
        <taxon>Metazoa</taxon>
        <taxon>Chordata</taxon>
        <taxon>Craniata</taxon>
        <taxon>Vertebrata</taxon>
        <taxon>Euteleostomi</taxon>
        <taxon>Actinopterygii</taxon>
        <taxon>Neopterygii</taxon>
        <taxon>Teleostei</taxon>
        <taxon>Ostariophysi</taxon>
        <taxon>Siluriformes</taxon>
        <taxon>Siluridae</taxon>
        <taxon>Silurus</taxon>
    </lineage>
</organism>
<sequence>MAEMKSSFVFFLLLSGMAVCLKKEYIFMQNAMNWASAQTYCRTNYMDPATVSNDEENQGLVKAAAVSKSLYNWIGMNRTEPGLNIWQWSDREPVNFFKWSSGQPNNYNGIENCASVSSGGWHDVACANALPFLCFWRVALVNESKTWEEAREYCRMHYTGLFSPISEEQLAQAANVIAQTQTVSVWTGLHFVNGQWISVSRSPFTNLVSLPSCPSQDYRCGAFNTETNMWENHDCTEEFNFLCY</sequence>
<dbReference type="InterPro" id="IPR016186">
    <property type="entry name" value="C-type_lectin-like/link_sf"/>
</dbReference>
<accession>A0A8T0BKD0</accession>
<dbReference type="PANTHER" id="PTHR45784:SF8">
    <property type="entry name" value="C-TYPE MANNOSE RECEPTOR 2-RELATED"/>
    <property type="match status" value="1"/>
</dbReference>
<keyword evidence="1" id="KW-1015">Disulfide bond</keyword>
<feature type="domain" description="C-type lectin" evidence="3">
    <location>
        <begin position="134"/>
        <end position="244"/>
    </location>
</feature>
<dbReference type="Proteomes" id="UP000606274">
    <property type="component" value="Unassembled WGS sequence"/>
</dbReference>